<sequence length="101" mass="11414">MMDIKQSETYEKWEAGLKDRRARSLIASRINRLAAGLPGDVEPVGEGVSELRIHDGPGYRIYHKKVGNMLILLLCGGTKRTQKRDIQRAKQIANEWSTQHG</sequence>
<comment type="caution">
    <text evidence="1">The sequence shown here is derived from an EMBL/GenBank/DDBJ whole genome shotgun (WGS) entry which is preliminary data.</text>
</comment>
<proteinExistence type="predicted"/>
<protein>
    <submittedName>
        <fullName evidence="1">Type II toxin-antitoxin system RelE/ParE family toxin</fullName>
    </submittedName>
</protein>
<evidence type="ECO:0000313" key="1">
    <source>
        <dbReference type="EMBL" id="MFC4203120.1"/>
    </source>
</evidence>
<keyword evidence="2" id="KW-1185">Reference proteome</keyword>
<dbReference type="PIRSF" id="PIRSF028744">
    <property type="entry name" value="Addict_mod_HI1419"/>
    <property type="match status" value="1"/>
</dbReference>
<dbReference type="PANTHER" id="PTHR41791:SF1">
    <property type="entry name" value="SSL7039 PROTEIN"/>
    <property type="match status" value="1"/>
</dbReference>
<gene>
    <name evidence="1" type="ORF">ACFOY1_19395</name>
</gene>
<name>A0ABV8P1P2_9BURK</name>
<accession>A0ABV8P1P2</accession>
<organism evidence="1 2">
    <name type="scientific">Candidimonas humi</name>
    <dbReference type="NCBI Taxonomy" id="683355"/>
    <lineage>
        <taxon>Bacteria</taxon>
        <taxon>Pseudomonadati</taxon>
        <taxon>Pseudomonadota</taxon>
        <taxon>Betaproteobacteria</taxon>
        <taxon>Burkholderiales</taxon>
        <taxon>Alcaligenaceae</taxon>
        <taxon>Candidimonas</taxon>
    </lineage>
</organism>
<dbReference type="PANTHER" id="PTHR41791">
    <property type="entry name" value="SSL7039 PROTEIN"/>
    <property type="match status" value="1"/>
</dbReference>
<dbReference type="Proteomes" id="UP001595848">
    <property type="component" value="Unassembled WGS sequence"/>
</dbReference>
<evidence type="ECO:0000313" key="2">
    <source>
        <dbReference type="Proteomes" id="UP001595848"/>
    </source>
</evidence>
<reference evidence="2" key="1">
    <citation type="journal article" date="2019" name="Int. J. Syst. Evol. Microbiol.">
        <title>The Global Catalogue of Microorganisms (GCM) 10K type strain sequencing project: providing services to taxonomists for standard genome sequencing and annotation.</title>
        <authorList>
            <consortium name="The Broad Institute Genomics Platform"/>
            <consortium name="The Broad Institute Genome Sequencing Center for Infectious Disease"/>
            <person name="Wu L."/>
            <person name="Ma J."/>
        </authorList>
    </citation>
    <scope>NUCLEOTIDE SEQUENCE [LARGE SCALE GENOMIC DNA]</scope>
    <source>
        <strain evidence="2">LMG 24813</strain>
    </source>
</reference>
<dbReference type="InterPro" id="IPR014056">
    <property type="entry name" value="TypeIITA-like_toxin_pred"/>
</dbReference>
<dbReference type="RefSeq" id="WP_217966733.1">
    <property type="nucleotide sequence ID" value="NZ_JAHTBN010000021.1"/>
</dbReference>
<dbReference type="EMBL" id="JBHSBV010000008">
    <property type="protein sequence ID" value="MFC4203120.1"/>
    <property type="molecule type" value="Genomic_DNA"/>
</dbReference>
<dbReference type="NCBIfam" id="TIGR02683">
    <property type="entry name" value="upstrm_HI1419"/>
    <property type="match status" value="1"/>
</dbReference>